<dbReference type="Pfam" id="PF01977">
    <property type="entry name" value="UbiD"/>
    <property type="match status" value="1"/>
</dbReference>
<dbReference type="FunFam" id="3.40.1670.10:FF:000003">
    <property type="entry name" value="Phenolic acid decarboxylase"/>
    <property type="match status" value="1"/>
</dbReference>
<evidence type="ECO:0000256" key="7">
    <source>
        <dbReference type="ARBA" id="ARBA00078055"/>
    </source>
</evidence>
<dbReference type="NCBIfam" id="TIGR03701">
    <property type="entry name" value="mena_SCO4490"/>
    <property type="match status" value="1"/>
</dbReference>
<feature type="domain" description="3-octaprenyl-4-hydroxybenzoate carboxy-lyase-like N-terminal" evidence="10">
    <location>
        <begin position="10"/>
        <end position="87"/>
    </location>
</feature>
<organism evidence="12 13">
    <name type="scientific">Selenomonas timonae</name>
    <dbReference type="NCBI Taxonomy" id="2754044"/>
    <lineage>
        <taxon>Bacteria</taxon>
        <taxon>Bacillati</taxon>
        <taxon>Bacillota</taxon>
        <taxon>Negativicutes</taxon>
        <taxon>Selenomonadales</taxon>
        <taxon>Selenomonadaceae</taxon>
        <taxon>Selenomonas</taxon>
    </lineage>
</organism>
<evidence type="ECO:0000256" key="2">
    <source>
        <dbReference type="ARBA" id="ARBA00022575"/>
    </source>
</evidence>
<evidence type="ECO:0000313" key="12">
    <source>
        <dbReference type="EMBL" id="QNH55189.1"/>
    </source>
</evidence>
<dbReference type="GO" id="GO:0005829">
    <property type="term" value="C:cytosol"/>
    <property type="evidence" value="ECO:0007669"/>
    <property type="project" value="TreeGrafter"/>
</dbReference>
<feature type="domain" description="3-octaprenyl-4-hydroxybenzoate carboxy-lyase-like Rift-related" evidence="9">
    <location>
        <begin position="123"/>
        <end position="321"/>
    </location>
</feature>
<dbReference type="SUPFAM" id="SSF50475">
    <property type="entry name" value="FMN-binding split barrel"/>
    <property type="match status" value="1"/>
</dbReference>
<dbReference type="RefSeq" id="WP_185981051.1">
    <property type="nucleotide sequence ID" value="NZ_CP060204.1"/>
</dbReference>
<dbReference type="AlphaFoldDB" id="A0A7G7VM46"/>
<dbReference type="PANTHER" id="PTHR30108:SF17">
    <property type="entry name" value="FERULIC ACID DECARBOXYLASE 1"/>
    <property type="match status" value="1"/>
</dbReference>
<sequence length="486" mass="55238">MAYKDLREYIAALEERGLLKRITAEVDPELEITEITDRISKQEGEKNVALLFENVKGSKMPVLMNAFGSYERMALAFGVEKLDDVADELTEILKIPHISLQNKMNLMTLIPMARKAINFPKYVKNAPCQEVIETEHPNLDEIPILKCWPDDGGPFVTLPLVFTKNPATGKRNVGMYRLQKYDSLTTGMHWHIHKNGAENFRDMKARGGQRIEAAVAIGTDPVVTYAATAPLPRDIDEMVFAGFLRHKSVEMVKCITVDLEVPATAEIILEGYVDTNEMRREGPFGDHTGYYSLADDYPVFHITAITHRKDAIYSATVVGKPPMEDCFLAKATERIFLPLLKQMLPEVIDVNMPLEGVFHDCIVVSIKKQFPMHARKVMHALWGMGQMMNVKMIIVVDAHVNVQDMKEVWWRVFNNIDAKYDLEIVQGPLDVLDHSSPMAKWGSKLGIDATKTWPEEGHTREWPDEIEMSEEIVKRVDARWKEFGLD</sequence>
<feature type="domain" description="3-octaprenyl-4-hydroxybenzoate carboxy-lyase-like C-terminal" evidence="11">
    <location>
        <begin position="326"/>
        <end position="449"/>
    </location>
</feature>
<dbReference type="InterPro" id="IPR002830">
    <property type="entry name" value="UbiD"/>
</dbReference>
<dbReference type="SUPFAM" id="SSF143968">
    <property type="entry name" value="UbiD C-terminal domain-like"/>
    <property type="match status" value="1"/>
</dbReference>
<evidence type="ECO:0000256" key="1">
    <source>
        <dbReference type="ARBA" id="ARBA00010021"/>
    </source>
</evidence>
<dbReference type="NCBIfam" id="TIGR00148">
    <property type="entry name" value="UbiD family decarboxylase"/>
    <property type="match status" value="1"/>
</dbReference>
<dbReference type="KEGG" id="stim:H1B31_04455"/>
<dbReference type="GO" id="GO:0009636">
    <property type="term" value="P:response to toxic substance"/>
    <property type="evidence" value="ECO:0007669"/>
    <property type="project" value="UniProtKB-KW"/>
</dbReference>
<comment type="catalytic activity">
    <reaction evidence="4">
        <text>4-hydroxybenzoate + H(+) = phenol + CO2</text>
        <dbReference type="Rhea" id="RHEA:10876"/>
        <dbReference type="ChEBI" id="CHEBI:15378"/>
        <dbReference type="ChEBI" id="CHEBI:15882"/>
        <dbReference type="ChEBI" id="CHEBI:16526"/>
        <dbReference type="ChEBI" id="CHEBI:17879"/>
        <dbReference type="EC" id="4.1.1.61"/>
    </reaction>
</comment>
<reference evidence="12 13" key="1">
    <citation type="submission" date="2020-07" db="EMBL/GenBank/DDBJ databases">
        <title>Complete genome and description of Selenomonas timonensis sp. nov., a new bacterium isolated from a gingivitis subject.</title>
        <authorList>
            <person name="Antezack A."/>
        </authorList>
    </citation>
    <scope>NUCLEOTIDE SEQUENCE [LARGE SCALE GENOMIC DNA]</scope>
    <source>
        <strain evidence="12 13">Marseille-Q3039</strain>
    </source>
</reference>
<evidence type="ECO:0000313" key="13">
    <source>
        <dbReference type="Proteomes" id="UP000515480"/>
    </source>
</evidence>
<dbReference type="GO" id="GO:0006744">
    <property type="term" value="P:ubiquinone biosynthetic process"/>
    <property type="evidence" value="ECO:0007669"/>
    <property type="project" value="TreeGrafter"/>
</dbReference>
<evidence type="ECO:0000259" key="11">
    <source>
        <dbReference type="Pfam" id="PF20696"/>
    </source>
</evidence>
<dbReference type="Pfam" id="PF20696">
    <property type="entry name" value="UbiD_C"/>
    <property type="match status" value="1"/>
</dbReference>
<evidence type="ECO:0000256" key="4">
    <source>
        <dbReference type="ARBA" id="ARBA00052687"/>
    </source>
</evidence>
<dbReference type="Pfam" id="PF20695">
    <property type="entry name" value="UbiD_N"/>
    <property type="match status" value="1"/>
</dbReference>
<dbReference type="InterPro" id="IPR048304">
    <property type="entry name" value="UbiD_Rift_dom"/>
</dbReference>
<dbReference type="EC" id="4.1.1.61" evidence="5"/>
<keyword evidence="13" id="KW-1185">Reference proteome</keyword>
<evidence type="ECO:0000256" key="3">
    <source>
        <dbReference type="ARBA" id="ARBA00022797"/>
    </source>
</evidence>
<dbReference type="GO" id="GO:0018799">
    <property type="term" value="F:4-hydroxybenzoate decarboxylase activity"/>
    <property type="evidence" value="ECO:0007669"/>
    <property type="project" value="UniProtKB-EC"/>
</dbReference>
<dbReference type="InterPro" id="IPR049381">
    <property type="entry name" value="UbiD-like_C"/>
</dbReference>
<name>A0A7G7VM46_9FIRM</name>
<dbReference type="PANTHER" id="PTHR30108">
    <property type="entry name" value="3-OCTAPRENYL-4-HYDROXYBENZOATE CARBOXY-LYASE-RELATED"/>
    <property type="match status" value="1"/>
</dbReference>
<dbReference type="Gene3D" id="1.20.5.570">
    <property type="entry name" value="Single helix bin"/>
    <property type="match status" value="1"/>
</dbReference>
<evidence type="ECO:0000256" key="5">
    <source>
        <dbReference type="ARBA" id="ARBA00066414"/>
    </source>
</evidence>
<dbReference type="Gene3D" id="3.40.1670.10">
    <property type="entry name" value="UbiD C-terminal domain-like"/>
    <property type="match status" value="1"/>
</dbReference>
<evidence type="ECO:0000256" key="6">
    <source>
        <dbReference type="ARBA" id="ARBA00072018"/>
    </source>
</evidence>
<dbReference type="GO" id="GO:0008694">
    <property type="term" value="F:4-hydroxy-3-polyprenylbenzoate decarboxylase activity"/>
    <property type="evidence" value="ECO:0007669"/>
    <property type="project" value="TreeGrafter"/>
</dbReference>
<gene>
    <name evidence="12" type="ORF">H1B31_04455</name>
</gene>
<accession>A0A7G7VM46</accession>
<evidence type="ECO:0000259" key="10">
    <source>
        <dbReference type="Pfam" id="PF20695"/>
    </source>
</evidence>
<evidence type="ECO:0000256" key="8">
    <source>
        <dbReference type="ARBA" id="ARBA00079372"/>
    </source>
</evidence>
<keyword evidence="3" id="KW-0058">Aromatic hydrocarbons catabolism</keyword>
<protein>
    <recommendedName>
        <fullName evidence="6">Phenolic acid decarboxylase</fullName>
        <ecNumber evidence="5">4.1.1.61</ecNumber>
    </recommendedName>
    <alternativeName>
        <fullName evidence="7">4-hydroxybenzoate decarboxylase</fullName>
    </alternativeName>
    <alternativeName>
        <fullName evidence="8">Phenolic acid decarboxylase subunit C</fullName>
    </alternativeName>
</protein>
<dbReference type="EMBL" id="CP060204">
    <property type="protein sequence ID" value="QNH55189.1"/>
    <property type="molecule type" value="Genomic_DNA"/>
</dbReference>
<comment type="similarity">
    <text evidence="1">Belongs to the UbiD family.</text>
</comment>
<proteinExistence type="inferred from homology"/>
<evidence type="ECO:0000259" key="9">
    <source>
        <dbReference type="Pfam" id="PF01977"/>
    </source>
</evidence>
<keyword evidence="2" id="KW-0216">Detoxification</keyword>
<dbReference type="InterPro" id="IPR049383">
    <property type="entry name" value="UbiD-like_N"/>
</dbReference>
<dbReference type="InterPro" id="IPR022390">
    <property type="entry name" value="HBDC"/>
</dbReference>
<dbReference type="Proteomes" id="UP000515480">
    <property type="component" value="Chromosome"/>
</dbReference>